<dbReference type="GO" id="GO:0016740">
    <property type="term" value="F:transferase activity"/>
    <property type="evidence" value="ECO:0007669"/>
    <property type="project" value="UniProtKB-KW"/>
</dbReference>
<keyword evidence="4" id="KW-0804">Transcription</keyword>
<evidence type="ECO:0000256" key="4">
    <source>
        <dbReference type="ARBA" id="ARBA00023163"/>
    </source>
</evidence>
<keyword evidence="5" id="KW-0539">Nucleus</keyword>
<reference evidence="8" key="1">
    <citation type="journal article" date="2018" name="Nat. Microbiol.">
        <title>Leveraging single-cell genomics to expand the fungal tree of life.</title>
        <authorList>
            <person name="Ahrendt S.R."/>
            <person name="Quandt C.A."/>
            <person name="Ciobanu D."/>
            <person name="Clum A."/>
            <person name="Salamov A."/>
            <person name="Andreopoulos B."/>
            <person name="Cheng J.F."/>
            <person name="Woyke T."/>
            <person name="Pelin A."/>
            <person name="Henrissat B."/>
            <person name="Reynolds N.K."/>
            <person name="Benny G.L."/>
            <person name="Smith M.E."/>
            <person name="James T.Y."/>
            <person name="Grigoriev I.V."/>
        </authorList>
    </citation>
    <scope>NUCLEOTIDE SEQUENCE [LARGE SCALE GENOMIC DNA]</scope>
</reference>
<name>A0A4P9W093_9FUNG</name>
<dbReference type="PANTHER" id="PTHR13556">
    <property type="entry name" value="TRANSCRIPTIONAL ADAPTER 3-RELATED"/>
    <property type="match status" value="1"/>
</dbReference>
<proteinExistence type="inferred from homology"/>
<gene>
    <name evidence="7" type="ORF">BDK51DRAFT_31790</name>
</gene>
<dbReference type="OrthoDB" id="1232at2759"/>
<keyword evidence="7" id="KW-0808">Transferase</keyword>
<dbReference type="GO" id="GO:0000124">
    <property type="term" value="C:SAGA complex"/>
    <property type="evidence" value="ECO:0007669"/>
    <property type="project" value="TreeGrafter"/>
</dbReference>
<dbReference type="InterPro" id="IPR019340">
    <property type="entry name" value="Histone_AcTrfase_su3"/>
</dbReference>
<evidence type="ECO:0000256" key="3">
    <source>
        <dbReference type="ARBA" id="ARBA00023015"/>
    </source>
</evidence>
<organism evidence="7 8">
    <name type="scientific">Blyttiomyces helicus</name>
    <dbReference type="NCBI Taxonomy" id="388810"/>
    <lineage>
        <taxon>Eukaryota</taxon>
        <taxon>Fungi</taxon>
        <taxon>Fungi incertae sedis</taxon>
        <taxon>Chytridiomycota</taxon>
        <taxon>Chytridiomycota incertae sedis</taxon>
        <taxon>Chytridiomycetes</taxon>
        <taxon>Chytridiomycetes incertae sedis</taxon>
        <taxon>Blyttiomyces</taxon>
    </lineage>
</organism>
<comment type="subcellular location">
    <subcellularLocation>
        <location evidence="1">Nucleus</location>
    </subcellularLocation>
</comment>
<keyword evidence="8" id="KW-1185">Reference proteome</keyword>
<sequence length="240" mass="26904">MLPLDASDSTSTPSLDYAVDGDTVIALGDVAFGPLAERILSALIQDHVVPLILDEDDGGKAGVAAPPPGGRTAADMMDLDSRIRSDARHLGCLDEEEGEAETGEDDEVLRELLQKQEELREQVALNEARKKRLREVAQKWMGWQEYNAILDEINRNIETAYVKRFRSAPKSKGKKKPANVPEYRVPMAETVITYMENRKRMIRDIGAFLNPERFRIPDNSIYDDVVVAEEEARPAKKARK</sequence>
<evidence type="ECO:0000256" key="1">
    <source>
        <dbReference type="ARBA" id="ARBA00004123"/>
    </source>
</evidence>
<dbReference type="GO" id="GO:0005634">
    <property type="term" value="C:nucleus"/>
    <property type="evidence" value="ECO:0007669"/>
    <property type="project" value="UniProtKB-SubCell"/>
</dbReference>
<dbReference type="PANTHER" id="PTHR13556:SF2">
    <property type="entry name" value="TRANSCRIPTIONAL ADAPTER 3"/>
    <property type="match status" value="1"/>
</dbReference>
<dbReference type="Proteomes" id="UP000269721">
    <property type="component" value="Unassembled WGS sequence"/>
</dbReference>
<comment type="similarity">
    <text evidence="2">Belongs to the NGG1 family.</text>
</comment>
<feature type="coiled-coil region" evidence="6">
    <location>
        <begin position="109"/>
        <end position="136"/>
    </location>
</feature>
<evidence type="ECO:0000256" key="6">
    <source>
        <dbReference type="SAM" id="Coils"/>
    </source>
</evidence>
<evidence type="ECO:0000313" key="8">
    <source>
        <dbReference type="Proteomes" id="UP000269721"/>
    </source>
</evidence>
<dbReference type="GO" id="GO:0003713">
    <property type="term" value="F:transcription coactivator activity"/>
    <property type="evidence" value="ECO:0007669"/>
    <property type="project" value="TreeGrafter"/>
</dbReference>
<dbReference type="GO" id="GO:0006357">
    <property type="term" value="P:regulation of transcription by RNA polymerase II"/>
    <property type="evidence" value="ECO:0007669"/>
    <property type="project" value="TreeGrafter"/>
</dbReference>
<dbReference type="EMBL" id="ML001243">
    <property type="protein sequence ID" value="RKO83436.1"/>
    <property type="molecule type" value="Genomic_DNA"/>
</dbReference>
<keyword evidence="3" id="KW-0805">Transcription regulation</keyword>
<dbReference type="AlphaFoldDB" id="A0A4P9W093"/>
<dbReference type="Pfam" id="PF10198">
    <property type="entry name" value="Ada3"/>
    <property type="match status" value="1"/>
</dbReference>
<evidence type="ECO:0000256" key="2">
    <source>
        <dbReference type="ARBA" id="ARBA00005330"/>
    </source>
</evidence>
<protein>
    <submittedName>
        <fullName evidence="7">Histone acetyltransferases subunit 3-domain-containing protein</fullName>
    </submittedName>
</protein>
<keyword evidence="6" id="KW-0175">Coiled coil</keyword>
<accession>A0A4P9W093</accession>
<evidence type="ECO:0000256" key="5">
    <source>
        <dbReference type="ARBA" id="ARBA00023242"/>
    </source>
</evidence>
<evidence type="ECO:0000313" key="7">
    <source>
        <dbReference type="EMBL" id="RKO83436.1"/>
    </source>
</evidence>